<dbReference type="EMBL" id="LR134476">
    <property type="protein sequence ID" value="VEI13859.1"/>
    <property type="molecule type" value="Genomic_DNA"/>
</dbReference>
<protein>
    <submittedName>
        <fullName evidence="1">Uncharacterized protein</fullName>
    </submittedName>
</protein>
<evidence type="ECO:0000313" key="2">
    <source>
        <dbReference type="Proteomes" id="UP000269542"/>
    </source>
</evidence>
<accession>A0A448PFY4</accession>
<sequence length="104" mass="11558">MTTTTSQENTKRLIARAAELGYTIIEINPDANRIELIPTDPASYTPPMTREWATGQWLVQTTTYGPLAPDEIGRVVDGYQQATIMASLVERLDAASLAPYRMTR</sequence>
<organism evidence="1 2">
    <name type="scientific">Trueperella bialowiezensis</name>
    <dbReference type="NCBI Taxonomy" id="312285"/>
    <lineage>
        <taxon>Bacteria</taxon>
        <taxon>Bacillati</taxon>
        <taxon>Actinomycetota</taxon>
        <taxon>Actinomycetes</taxon>
        <taxon>Actinomycetales</taxon>
        <taxon>Actinomycetaceae</taxon>
        <taxon>Trueperella</taxon>
    </lineage>
</organism>
<dbReference type="AlphaFoldDB" id="A0A448PFY4"/>
<dbReference type="Proteomes" id="UP000269542">
    <property type="component" value="Chromosome"/>
</dbReference>
<dbReference type="RefSeq" id="WP_126416918.1">
    <property type="nucleotide sequence ID" value="NZ_LR134476.1"/>
</dbReference>
<dbReference type="OrthoDB" id="3268828at2"/>
<reference evidence="1 2" key="1">
    <citation type="submission" date="2018-12" db="EMBL/GenBank/DDBJ databases">
        <authorList>
            <consortium name="Pathogen Informatics"/>
        </authorList>
    </citation>
    <scope>NUCLEOTIDE SEQUENCE [LARGE SCALE GENOMIC DNA]</scope>
    <source>
        <strain evidence="1 2">NCTC13354</strain>
    </source>
</reference>
<name>A0A448PFY4_9ACTO</name>
<gene>
    <name evidence="1" type="ORF">NCTC13354_01582</name>
</gene>
<evidence type="ECO:0000313" key="1">
    <source>
        <dbReference type="EMBL" id="VEI13859.1"/>
    </source>
</evidence>
<proteinExistence type="predicted"/>
<keyword evidence="2" id="KW-1185">Reference proteome</keyword>
<dbReference type="KEGG" id="tbw:NCTC13354_01582"/>